<keyword evidence="7 8" id="KW-0862">Zinc</keyword>
<dbReference type="GO" id="GO:0030677">
    <property type="term" value="C:ribonuclease P complex"/>
    <property type="evidence" value="ECO:0007669"/>
    <property type="project" value="UniProtKB-UniRule"/>
</dbReference>
<dbReference type="GO" id="GO:0001682">
    <property type="term" value="P:tRNA 5'-leader removal"/>
    <property type="evidence" value="ECO:0007669"/>
    <property type="project" value="UniProtKB-UniRule"/>
</dbReference>
<dbReference type="GeneID" id="92353405"/>
<dbReference type="EMBL" id="AP031322">
    <property type="protein sequence ID" value="BFH72529.1"/>
    <property type="molecule type" value="Genomic_DNA"/>
</dbReference>
<sequence length="108" mass="13054">MAKVKNVKIYKKRAIQLIRLAIELAKNNDVELARMYIKLAILYSRKIKFKIPLEYKRLFCRKCFTPLIVGLTERRRIKNKVLVRTCLYCGWTRRYKLQYQTTHKKSKS</sequence>
<comment type="catalytic activity">
    <reaction evidence="8">
        <text>Endonucleolytic cleavage of RNA, removing 5'-extranucleotides from tRNA precursor.</text>
        <dbReference type="EC" id="3.1.26.5"/>
    </reaction>
</comment>
<keyword evidence="3 8" id="KW-0540">Nuclease</keyword>
<gene>
    <name evidence="8" type="primary">rnp4</name>
    <name evidence="9" type="ORF">SJAV_04730</name>
</gene>
<proteinExistence type="inferred from homology"/>
<feature type="binding site" evidence="8">
    <location>
        <position position="60"/>
    </location>
    <ligand>
        <name>Zn(2+)</name>
        <dbReference type="ChEBI" id="CHEBI:29105"/>
    </ligand>
</feature>
<evidence type="ECO:0000256" key="4">
    <source>
        <dbReference type="ARBA" id="ARBA00022723"/>
    </source>
</evidence>
<name>A0AAT9GNZ2_9CREN</name>
<dbReference type="AlphaFoldDB" id="A0AAT9GNZ2"/>
<dbReference type="PANTHER" id="PTHR14742:SF0">
    <property type="entry name" value="RIBONUCLEASE P PROTEIN SUBUNIT P21"/>
    <property type="match status" value="1"/>
</dbReference>
<protein>
    <recommendedName>
        <fullName evidence="8">Ribonuclease P protein component 4</fullName>
        <shortName evidence="8">RNase P component 4</shortName>
        <ecNumber evidence="8">3.1.26.5</ecNumber>
    </recommendedName>
    <alternativeName>
        <fullName evidence="8">Rpp21</fullName>
    </alternativeName>
</protein>
<dbReference type="PANTHER" id="PTHR14742">
    <property type="entry name" value="RIBONUCLEASE P SUBUNIT P21"/>
    <property type="match status" value="1"/>
</dbReference>
<dbReference type="GO" id="GO:0008270">
    <property type="term" value="F:zinc ion binding"/>
    <property type="evidence" value="ECO:0007669"/>
    <property type="project" value="UniProtKB-UniRule"/>
</dbReference>
<evidence type="ECO:0000313" key="9">
    <source>
        <dbReference type="EMBL" id="BFH72529.1"/>
    </source>
</evidence>
<keyword evidence="2 8" id="KW-0819">tRNA processing</keyword>
<dbReference type="PIRSF" id="PIRSF004878">
    <property type="entry name" value="RNase_P_4"/>
    <property type="match status" value="1"/>
</dbReference>
<feature type="binding site" evidence="8">
    <location>
        <position position="63"/>
    </location>
    <ligand>
        <name>Zn(2+)</name>
        <dbReference type="ChEBI" id="CHEBI:29105"/>
    </ligand>
</feature>
<dbReference type="InterPro" id="IPR016432">
    <property type="entry name" value="RNP4"/>
</dbReference>
<feature type="binding site" evidence="8">
    <location>
        <position position="86"/>
    </location>
    <ligand>
        <name>Zn(2+)</name>
        <dbReference type="ChEBI" id="CHEBI:29105"/>
    </ligand>
</feature>
<evidence type="ECO:0000256" key="5">
    <source>
        <dbReference type="ARBA" id="ARBA00022759"/>
    </source>
</evidence>
<dbReference type="GO" id="GO:0005737">
    <property type="term" value="C:cytoplasm"/>
    <property type="evidence" value="ECO:0007669"/>
    <property type="project" value="UniProtKB-SubCell"/>
</dbReference>
<evidence type="ECO:0000256" key="3">
    <source>
        <dbReference type="ARBA" id="ARBA00022722"/>
    </source>
</evidence>
<dbReference type="GO" id="GO:0004526">
    <property type="term" value="F:ribonuclease P activity"/>
    <property type="evidence" value="ECO:0007669"/>
    <property type="project" value="UniProtKB-UniRule"/>
</dbReference>
<dbReference type="HAMAP" id="MF_00757">
    <property type="entry name" value="RNase_P_4"/>
    <property type="match status" value="1"/>
</dbReference>
<comment type="cofactor">
    <cofactor evidence="8">
        <name>Zn(2+)</name>
        <dbReference type="ChEBI" id="CHEBI:29105"/>
    </cofactor>
    <text evidence="8">Binds 1 zinc ion per subunit.</text>
</comment>
<comment type="function">
    <text evidence="8">Part of ribonuclease P, a protein complex that generates mature tRNA molecules by cleaving their 5'-ends.</text>
</comment>
<evidence type="ECO:0000256" key="2">
    <source>
        <dbReference type="ARBA" id="ARBA00022694"/>
    </source>
</evidence>
<dbReference type="InterPro" id="IPR007175">
    <property type="entry name" value="Rpr2/Snm1/Rpp21"/>
</dbReference>
<keyword evidence="6 8" id="KW-0378">Hydrolase</keyword>
<dbReference type="Pfam" id="PF04032">
    <property type="entry name" value="Rpr2"/>
    <property type="match status" value="1"/>
</dbReference>
<organism evidence="9">
    <name type="scientific">Sulfurisphaera javensis</name>
    <dbReference type="NCBI Taxonomy" id="2049879"/>
    <lineage>
        <taxon>Archaea</taxon>
        <taxon>Thermoproteota</taxon>
        <taxon>Thermoprotei</taxon>
        <taxon>Sulfolobales</taxon>
        <taxon>Sulfolobaceae</taxon>
        <taxon>Sulfurisphaera</taxon>
    </lineage>
</organism>
<keyword evidence="4 8" id="KW-0479">Metal-binding</keyword>
<dbReference type="EC" id="3.1.26.5" evidence="8"/>
<evidence type="ECO:0000256" key="8">
    <source>
        <dbReference type="HAMAP-Rule" id="MF_00757"/>
    </source>
</evidence>
<evidence type="ECO:0000256" key="6">
    <source>
        <dbReference type="ARBA" id="ARBA00022801"/>
    </source>
</evidence>
<evidence type="ECO:0000256" key="1">
    <source>
        <dbReference type="ARBA" id="ARBA00022490"/>
    </source>
</evidence>
<comment type="subunit">
    <text evidence="8">Consists of a catalytic RNA component and at least 4-5 protein subunits.</text>
</comment>
<keyword evidence="1 8" id="KW-0963">Cytoplasm</keyword>
<dbReference type="KEGG" id="sjv:SJAV_04730"/>
<feature type="binding site" evidence="8">
    <location>
        <position position="89"/>
    </location>
    <ligand>
        <name>Zn(2+)</name>
        <dbReference type="ChEBI" id="CHEBI:29105"/>
    </ligand>
</feature>
<comment type="similarity">
    <text evidence="8">Belongs to the eukaryotic/archaeal RNase P protein component 4 family.</text>
</comment>
<comment type="subcellular location">
    <subcellularLocation>
        <location evidence="8">Cytoplasm</location>
    </subcellularLocation>
</comment>
<reference evidence="9" key="1">
    <citation type="submission" date="2024-03" db="EMBL/GenBank/DDBJ databases">
        <title>Complete genome sequence of Sulfurisphaera javensis strain KD-1.</title>
        <authorList>
            <person name="Sakai H."/>
            <person name="Nur N."/>
            <person name="Suwanto A."/>
            <person name="Kurosawa N."/>
        </authorList>
    </citation>
    <scope>NUCLEOTIDE SEQUENCE</scope>
    <source>
        <strain evidence="9">KD-1</strain>
    </source>
</reference>
<accession>A0AAT9GNZ2</accession>
<dbReference type="Gene3D" id="6.20.50.20">
    <property type="match status" value="1"/>
</dbReference>
<evidence type="ECO:0000256" key="7">
    <source>
        <dbReference type="ARBA" id="ARBA00022833"/>
    </source>
</evidence>
<keyword evidence="5 8" id="KW-0255">Endonuclease</keyword>
<dbReference type="RefSeq" id="WP_369610745.1">
    <property type="nucleotide sequence ID" value="NZ_AP031322.1"/>
</dbReference>